<dbReference type="InterPro" id="IPR001736">
    <property type="entry name" value="PLipase_D/transphosphatidylase"/>
</dbReference>
<dbReference type="CDD" id="cd09154">
    <property type="entry name" value="PLDc_SMU_988_like_1"/>
    <property type="match status" value="1"/>
</dbReference>
<dbReference type="CDD" id="cd09160">
    <property type="entry name" value="PLDc_SMU_988_like_2"/>
    <property type="match status" value="1"/>
</dbReference>
<keyword evidence="4" id="KW-0808">Transferase</keyword>
<keyword evidence="7 13" id="KW-1133">Transmembrane helix</keyword>
<evidence type="ECO:0000256" key="3">
    <source>
        <dbReference type="ARBA" id="ARBA00022516"/>
    </source>
</evidence>
<dbReference type="STRING" id="411467.BACCAP_03662"/>
<dbReference type="GO" id="GO:0016787">
    <property type="term" value="F:hydrolase activity"/>
    <property type="evidence" value="ECO:0007669"/>
    <property type="project" value="UniProtKB-KW"/>
</dbReference>
<protein>
    <recommendedName>
        <fullName evidence="12">Cardiolipin synthase</fullName>
        <ecNumber evidence="12">2.7.8.-</ecNumber>
    </recommendedName>
</protein>
<evidence type="ECO:0000313" key="15">
    <source>
        <dbReference type="EMBL" id="EDM98860.1"/>
    </source>
</evidence>
<keyword evidence="16" id="KW-1185">Reference proteome</keyword>
<organism evidence="15 16">
    <name type="scientific">Pseudoflavonifractor capillosus ATCC 29799</name>
    <dbReference type="NCBI Taxonomy" id="411467"/>
    <lineage>
        <taxon>Bacteria</taxon>
        <taxon>Bacillati</taxon>
        <taxon>Bacillota</taxon>
        <taxon>Clostridia</taxon>
        <taxon>Eubacteriales</taxon>
        <taxon>Oscillospiraceae</taxon>
        <taxon>Pseudoflavonifractor</taxon>
    </lineage>
</organism>
<comment type="caution">
    <text evidence="15">The sequence shown here is derived from an EMBL/GenBank/DDBJ whole genome shotgun (WGS) entry which is preliminary data.</text>
</comment>
<dbReference type="PANTHER" id="PTHR21248:SF22">
    <property type="entry name" value="PHOSPHOLIPASE D"/>
    <property type="match status" value="1"/>
</dbReference>
<dbReference type="EMBL" id="AAXG02000032">
    <property type="protein sequence ID" value="EDM98860.1"/>
    <property type="molecule type" value="Genomic_DNA"/>
</dbReference>
<dbReference type="GO" id="GO:0032049">
    <property type="term" value="P:cardiolipin biosynthetic process"/>
    <property type="evidence" value="ECO:0007669"/>
    <property type="project" value="UniProtKB-UniRule"/>
</dbReference>
<dbReference type="Gene3D" id="3.30.870.10">
    <property type="entry name" value="Endonuclease Chain A"/>
    <property type="match status" value="2"/>
</dbReference>
<evidence type="ECO:0000313" key="16">
    <source>
        <dbReference type="Proteomes" id="UP000003639"/>
    </source>
</evidence>
<dbReference type="PANTHER" id="PTHR21248">
    <property type="entry name" value="CARDIOLIPIN SYNTHASE"/>
    <property type="match status" value="1"/>
</dbReference>
<dbReference type="InterPro" id="IPR022924">
    <property type="entry name" value="Cardiolipin_synthase"/>
</dbReference>
<dbReference type="RefSeq" id="WP_006574166.1">
    <property type="nucleotide sequence ID" value="NZ_AAXG02000032.1"/>
</dbReference>
<dbReference type="EC" id="2.7.8.-" evidence="12"/>
<evidence type="ECO:0000256" key="1">
    <source>
        <dbReference type="ARBA" id="ARBA00004651"/>
    </source>
</evidence>
<dbReference type="eggNOG" id="COG1502">
    <property type="taxonomic scope" value="Bacteria"/>
</dbReference>
<accession>A6NZL1</accession>
<dbReference type="PROSITE" id="PS50035">
    <property type="entry name" value="PLD"/>
    <property type="match status" value="2"/>
</dbReference>
<feature type="transmembrane region" description="Helical" evidence="13">
    <location>
        <begin position="12"/>
        <end position="35"/>
    </location>
</feature>
<keyword evidence="3" id="KW-0444">Lipid biosynthesis</keyword>
<dbReference type="InterPro" id="IPR027379">
    <property type="entry name" value="CLS_N"/>
</dbReference>
<evidence type="ECO:0000256" key="12">
    <source>
        <dbReference type="NCBIfam" id="TIGR04265"/>
    </source>
</evidence>
<dbReference type="Pfam" id="PF13396">
    <property type="entry name" value="PLDc_N"/>
    <property type="match status" value="1"/>
</dbReference>
<evidence type="ECO:0000256" key="10">
    <source>
        <dbReference type="ARBA" id="ARBA00023209"/>
    </source>
</evidence>
<dbReference type="InterPro" id="IPR025202">
    <property type="entry name" value="PLD-like_dom"/>
</dbReference>
<dbReference type="SUPFAM" id="SSF56024">
    <property type="entry name" value="Phospholipase D/nuclease"/>
    <property type="match status" value="2"/>
</dbReference>
<feature type="domain" description="PLD phosphodiesterase" evidence="14">
    <location>
        <begin position="249"/>
        <end position="276"/>
    </location>
</feature>
<dbReference type="AlphaFoldDB" id="A6NZL1"/>
<keyword evidence="8" id="KW-0443">Lipid metabolism</keyword>
<evidence type="ECO:0000259" key="14">
    <source>
        <dbReference type="PROSITE" id="PS50035"/>
    </source>
</evidence>
<dbReference type="Proteomes" id="UP000003639">
    <property type="component" value="Unassembled WGS sequence"/>
</dbReference>
<evidence type="ECO:0000256" key="4">
    <source>
        <dbReference type="ARBA" id="ARBA00022679"/>
    </source>
</evidence>
<proteinExistence type="predicted"/>
<evidence type="ECO:0000256" key="13">
    <source>
        <dbReference type="SAM" id="Phobius"/>
    </source>
</evidence>
<name>A6NZL1_9FIRM</name>
<evidence type="ECO:0000256" key="9">
    <source>
        <dbReference type="ARBA" id="ARBA00023136"/>
    </source>
</evidence>
<dbReference type="SMART" id="SM00155">
    <property type="entry name" value="PLDc"/>
    <property type="match status" value="2"/>
</dbReference>
<comment type="subcellular location">
    <subcellularLocation>
        <location evidence="1">Cell membrane</location>
        <topology evidence="1">Multi-pass membrane protein</topology>
    </subcellularLocation>
</comment>
<evidence type="ECO:0000256" key="6">
    <source>
        <dbReference type="ARBA" id="ARBA00022737"/>
    </source>
</evidence>
<reference evidence="15 16" key="1">
    <citation type="submission" date="2007-04" db="EMBL/GenBank/DDBJ databases">
        <authorList>
            <person name="Fulton L."/>
            <person name="Clifton S."/>
            <person name="Fulton B."/>
            <person name="Xu J."/>
            <person name="Minx P."/>
            <person name="Pepin K.H."/>
            <person name="Johnson M."/>
            <person name="Thiruvilangam P."/>
            <person name="Bhonagiri V."/>
            <person name="Nash W.E."/>
            <person name="Mardis E.R."/>
            <person name="Wilson R.K."/>
        </authorList>
    </citation>
    <scope>NUCLEOTIDE SEQUENCE [LARGE SCALE GENOMIC DNA]</scope>
    <source>
        <strain evidence="15 16">ATCC 29799</strain>
    </source>
</reference>
<feature type="transmembrane region" description="Helical" evidence="13">
    <location>
        <begin position="42"/>
        <end position="60"/>
    </location>
</feature>
<keyword evidence="9 13" id="KW-0472">Membrane</keyword>
<feature type="transmembrane region" description="Helical" evidence="13">
    <location>
        <begin position="72"/>
        <end position="90"/>
    </location>
</feature>
<feature type="domain" description="PLD phosphodiesterase" evidence="14">
    <location>
        <begin position="427"/>
        <end position="454"/>
    </location>
</feature>
<dbReference type="OrthoDB" id="9762009at2"/>
<dbReference type="Pfam" id="PF13091">
    <property type="entry name" value="PLDc_2"/>
    <property type="match status" value="2"/>
</dbReference>
<dbReference type="NCBIfam" id="TIGR04265">
    <property type="entry name" value="bac_cardiolipin"/>
    <property type="match status" value="1"/>
</dbReference>
<keyword evidence="15" id="KW-0378">Hydrolase</keyword>
<dbReference type="GO" id="GO:0005886">
    <property type="term" value="C:plasma membrane"/>
    <property type="evidence" value="ECO:0007669"/>
    <property type="project" value="UniProtKB-SubCell"/>
</dbReference>
<keyword evidence="6" id="KW-0677">Repeat</keyword>
<sequence>MTAEQKTSVQNSIGRLVFVGLCILLEVLWIVLLCIRLNEYSAILSVFTRLAALAIVLRLYGKHINAAFKMPWMLLLLAFPVLGVCLYLLLGRSGTTRRMARRFEEVDRALEQAMPDMPEGTVEELKKRDAVAGNLAGYLQRYGGYALFRNTDVAFYGDAADGLEAQLRDLERAERFIFMEYHAVQEGEAFGRLKEVLSRKAAQGVEVRFLYDDIGSIGFVDRDFIRRMEQAGIQCRVFNPVIPVLNVFMNNRDHRKITVIDGAVGFTGGYNLADEYFNLTHPFGRWKDTGIRLEGEAVVSLTKQFLEMWNAVRPTDSDMGAYLTRTPCRSREDAFVQPYADSPLDQEFMGENVYLSMAEGAQERVWFTTPYLIISDEMNRVLGLAARRGVDVRIITPGIPDKKLVYSVTRSYYAGLVRSGVRIYEYTPGFIHAKQCVADGKTAVVGTINMDYRSLYLHFENAVLFHGCTAVQQVEQDFLDTFPQCREVTEQYRAARSAVLRGGQCLLRLFAPLL</sequence>
<gene>
    <name evidence="15" type="ORF">BACCAP_03662</name>
</gene>
<evidence type="ECO:0000256" key="8">
    <source>
        <dbReference type="ARBA" id="ARBA00023098"/>
    </source>
</evidence>
<reference evidence="15 16" key="2">
    <citation type="submission" date="2007-06" db="EMBL/GenBank/DDBJ databases">
        <title>Draft genome sequence of Pseudoflavonifractor capillosus ATCC 29799.</title>
        <authorList>
            <person name="Sudarsanam P."/>
            <person name="Ley R."/>
            <person name="Guruge J."/>
            <person name="Turnbaugh P.J."/>
            <person name="Mahowald M."/>
            <person name="Liep D."/>
            <person name="Gordon J."/>
        </authorList>
    </citation>
    <scope>NUCLEOTIDE SEQUENCE [LARGE SCALE GENOMIC DNA]</scope>
    <source>
        <strain evidence="15 16">ATCC 29799</strain>
    </source>
</reference>
<evidence type="ECO:0000256" key="5">
    <source>
        <dbReference type="ARBA" id="ARBA00022692"/>
    </source>
</evidence>
<dbReference type="GO" id="GO:0008808">
    <property type="term" value="F:cardiolipin synthase activity"/>
    <property type="evidence" value="ECO:0007669"/>
    <property type="project" value="UniProtKB-UniRule"/>
</dbReference>
<evidence type="ECO:0000256" key="7">
    <source>
        <dbReference type="ARBA" id="ARBA00022989"/>
    </source>
</evidence>
<keyword evidence="5 13" id="KW-0812">Transmembrane</keyword>
<evidence type="ECO:0000256" key="2">
    <source>
        <dbReference type="ARBA" id="ARBA00022475"/>
    </source>
</evidence>
<keyword evidence="2" id="KW-1003">Cell membrane</keyword>
<keyword evidence="11" id="KW-1208">Phospholipid metabolism</keyword>
<evidence type="ECO:0000256" key="11">
    <source>
        <dbReference type="ARBA" id="ARBA00023264"/>
    </source>
</evidence>
<keyword evidence="10" id="KW-0594">Phospholipid biosynthesis</keyword>